<dbReference type="Gene3D" id="3.40.50.1820">
    <property type="entry name" value="alpha/beta hydrolase"/>
    <property type="match status" value="1"/>
</dbReference>
<dbReference type="OrthoDB" id="8480037at2"/>
<sequence length="264" mass="27758">MPEQVEAPARWLLRYSPPDRPVSRLVCLASAGGSVAVYHPWAAALAPDVEVCAVLPPGRGTRWREQPMTRMAPLVDALSAALCDGGRVPLVLFGHSLGGLIAYEVALRLQDRTDVDLRAVVVAAHRAPGIGSGSGSGTVDPGLVTDEQLLRFLEVAGGTPPDLLGDDELRRMVLTALRADFALDAGYRPATDAPVTVPLHVHGGSDDSLVPYADLAAWKAYAAGEFELRTHPGGHFFFTGAGRDAIIAALRPLLAGAGSRGPRP</sequence>
<evidence type="ECO:0000259" key="3">
    <source>
        <dbReference type="SMART" id="SM00824"/>
    </source>
</evidence>
<dbReference type="GO" id="GO:0008610">
    <property type="term" value="P:lipid biosynthetic process"/>
    <property type="evidence" value="ECO:0007669"/>
    <property type="project" value="TreeGrafter"/>
</dbReference>
<dbReference type="SMART" id="SM00824">
    <property type="entry name" value="PKS_TE"/>
    <property type="match status" value="1"/>
</dbReference>
<dbReference type="InterPro" id="IPR001031">
    <property type="entry name" value="Thioesterase"/>
</dbReference>
<keyword evidence="5" id="KW-1185">Reference proteome</keyword>
<proteinExistence type="inferred from homology"/>
<accession>A0A2T0SBG5</accession>
<dbReference type="SUPFAM" id="SSF53474">
    <property type="entry name" value="alpha/beta-Hydrolases"/>
    <property type="match status" value="1"/>
</dbReference>
<dbReference type="InterPro" id="IPR020802">
    <property type="entry name" value="TesA-like"/>
</dbReference>
<dbReference type="RefSeq" id="WP_158277744.1">
    <property type="nucleotide sequence ID" value="NZ_PVZG01000004.1"/>
</dbReference>
<dbReference type="InterPro" id="IPR012223">
    <property type="entry name" value="TEII"/>
</dbReference>
<evidence type="ECO:0000256" key="1">
    <source>
        <dbReference type="ARBA" id="ARBA00007169"/>
    </source>
</evidence>
<dbReference type="InterPro" id="IPR029058">
    <property type="entry name" value="AB_hydrolase_fold"/>
</dbReference>
<dbReference type="PANTHER" id="PTHR11487:SF0">
    <property type="entry name" value="S-ACYL FATTY ACID SYNTHASE THIOESTERASE, MEDIUM CHAIN"/>
    <property type="match status" value="1"/>
</dbReference>
<dbReference type="Pfam" id="PF00975">
    <property type="entry name" value="Thioesterase"/>
    <property type="match status" value="1"/>
</dbReference>
<dbReference type="Proteomes" id="UP000239209">
    <property type="component" value="Unassembled WGS sequence"/>
</dbReference>
<dbReference type="GO" id="GO:0016787">
    <property type="term" value="F:hydrolase activity"/>
    <property type="evidence" value="ECO:0007669"/>
    <property type="project" value="UniProtKB-KW"/>
</dbReference>
<dbReference type="AlphaFoldDB" id="A0A2T0SBG5"/>
<reference evidence="4 5" key="1">
    <citation type="submission" date="2018-03" db="EMBL/GenBank/DDBJ databases">
        <title>Genomic Encyclopedia of Archaeal and Bacterial Type Strains, Phase II (KMG-II): from individual species to whole genera.</title>
        <authorList>
            <person name="Goeker M."/>
        </authorList>
    </citation>
    <scope>NUCLEOTIDE SEQUENCE [LARGE SCALE GENOMIC DNA]</scope>
    <source>
        <strain evidence="4 5">DSM 45348</strain>
    </source>
</reference>
<protein>
    <submittedName>
        <fullName evidence="4">Surfactin synthase thioesterase subunit</fullName>
    </submittedName>
</protein>
<organism evidence="4 5">
    <name type="scientific">Pseudosporangium ferrugineum</name>
    <dbReference type="NCBI Taxonomy" id="439699"/>
    <lineage>
        <taxon>Bacteria</taxon>
        <taxon>Bacillati</taxon>
        <taxon>Actinomycetota</taxon>
        <taxon>Actinomycetes</taxon>
        <taxon>Micromonosporales</taxon>
        <taxon>Micromonosporaceae</taxon>
        <taxon>Pseudosporangium</taxon>
    </lineage>
</organism>
<evidence type="ECO:0000313" key="5">
    <source>
        <dbReference type="Proteomes" id="UP000239209"/>
    </source>
</evidence>
<comment type="caution">
    <text evidence="4">The sequence shown here is derived from an EMBL/GenBank/DDBJ whole genome shotgun (WGS) entry which is preliminary data.</text>
</comment>
<name>A0A2T0SBG5_9ACTN</name>
<evidence type="ECO:0000256" key="2">
    <source>
        <dbReference type="ARBA" id="ARBA00022801"/>
    </source>
</evidence>
<dbReference type="PANTHER" id="PTHR11487">
    <property type="entry name" value="THIOESTERASE"/>
    <property type="match status" value="1"/>
</dbReference>
<feature type="domain" description="Thioesterase TesA-like" evidence="3">
    <location>
        <begin position="26"/>
        <end position="254"/>
    </location>
</feature>
<evidence type="ECO:0000313" key="4">
    <source>
        <dbReference type="EMBL" id="PRY30663.1"/>
    </source>
</evidence>
<keyword evidence="2" id="KW-0378">Hydrolase</keyword>
<comment type="similarity">
    <text evidence="1">Belongs to the thioesterase family.</text>
</comment>
<gene>
    <name evidence="4" type="ORF">CLV70_104215</name>
</gene>
<dbReference type="EMBL" id="PVZG01000004">
    <property type="protein sequence ID" value="PRY30663.1"/>
    <property type="molecule type" value="Genomic_DNA"/>
</dbReference>